<feature type="chain" id="PRO_5026791737" description="OmpA-like domain-containing protein" evidence="2">
    <location>
        <begin position="24"/>
        <end position="385"/>
    </location>
</feature>
<comment type="caution">
    <text evidence="3">The sequence shown here is derived from an EMBL/GenBank/DDBJ whole genome shotgun (WGS) entry which is preliminary data.</text>
</comment>
<evidence type="ECO:0000313" key="4">
    <source>
        <dbReference type="Proteomes" id="UP000476030"/>
    </source>
</evidence>
<dbReference type="RefSeq" id="WP_161313820.1">
    <property type="nucleotide sequence ID" value="NZ_WTUW01000001.1"/>
</dbReference>
<keyword evidence="4" id="KW-1185">Reference proteome</keyword>
<dbReference type="EMBL" id="WTUW01000001">
    <property type="protein sequence ID" value="MZR29340.1"/>
    <property type="molecule type" value="Genomic_DNA"/>
</dbReference>
<feature type="coiled-coil region" evidence="1">
    <location>
        <begin position="100"/>
        <end position="127"/>
    </location>
</feature>
<evidence type="ECO:0000256" key="1">
    <source>
        <dbReference type="SAM" id="Coils"/>
    </source>
</evidence>
<proteinExistence type="predicted"/>
<dbReference type="AlphaFoldDB" id="A0A6L8W4H7"/>
<evidence type="ECO:0008006" key="5">
    <source>
        <dbReference type="Google" id="ProtNLM"/>
    </source>
</evidence>
<dbReference type="PROSITE" id="PS51257">
    <property type="entry name" value="PROKAR_LIPOPROTEIN"/>
    <property type="match status" value="1"/>
</dbReference>
<organism evidence="3 4">
    <name type="scientific">Sneathiella litorea</name>
    <dbReference type="NCBI Taxonomy" id="2606216"/>
    <lineage>
        <taxon>Bacteria</taxon>
        <taxon>Pseudomonadati</taxon>
        <taxon>Pseudomonadota</taxon>
        <taxon>Alphaproteobacteria</taxon>
        <taxon>Sneathiellales</taxon>
        <taxon>Sneathiellaceae</taxon>
        <taxon>Sneathiella</taxon>
    </lineage>
</organism>
<dbReference type="Proteomes" id="UP000476030">
    <property type="component" value="Unassembled WGS sequence"/>
</dbReference>
<protein>
    <recommendedName>
        <fullName evidence="5">OmpA-like domain-containing protein</fullName>
    </recommendedName>
</protein>
<sequence>MVFNLTRPVAVSAVLLVASCSFVDEKLLPPLTGDPAPVKSGQEAMAIAQKAAMTADPTATQAAMATATAATPAPQAAPSRFQLPEVTTAPSTGTVVGQRVEALRENLRALQARVNQSSAQYEAIEASTTATSQRYHGTMAAINTRLQIGTTKGNPILINQWNEAQSDLEKIAADVSEMNSLANTAAGDAGEVGFLLESVQSAFELSGAIEEDHRQLTVLEDETSRTSVLANRLLNQLTNDINRQTAYVGTERMNLTNTSIAIKNGGFLGTSAGTRNYLDTASANTASNERQALVIIRFNRDDVAYEQALYDAVSRTMQERPQATFDVVSIAPINGNLASNQTKSIQNAERVLRSLTDMGLPASRVNLSSTTNSAITTNEVHVFVR</sequence>
<accession>A0A6L8W4H7</accession>
<feature type="signal peptide" evidence="2">
    <location>
        <begin position="1"/>
        <end position="23"/>
    </location>
</feature>
<keyword evidence="2" id="KW-0732">Signal</keyword>
<reference evidence="3 4" key="1">
    <citation type="submission" date="2019-12" db="EMBL/GenBank/DDBJ databases">
        <title>Snethiella sp. nov. sp. isolated from sea sand.</title>
        <authorList>
            <person name="Kim J."/>
            <person name="Jeong S.E."/>
            <person name="Jung H.S."/>
            <person name="Jeon C.O."/>
        </authorList>
    </citation>
    <scope>NUCLEOTIDE SEQUENCE [LARGE SCALE GENOMIC DNA]</scope>
    <source>
        <strain evidence="3 4">DP05</strain>
    </source>
</reference>
<gene>
    <name evidence="3" type="ORF">GQE98_01705</name>
</gene>
<evidence type="ECO:0000256" key="2">
    <source>
        <dbReference type="SAM" id="SignalP"/>
    </source>
</evidence>
<evidence type="ECO:0000313" key="3">
    <source>
        <dbReference type="EMBL" id="MZR29340.1"/>
    </source>
</evidence>
<keyword evidence="1" id="KW-0175">Coiled coil</keyword>
<name>A0A6L8W4H7_9PROT</name>